<evidence type="ECO:0000313" key="2">
    <source>
        <dbReference type="EMBL" id="KNE69078.1"/>
    </source>
</evidence>
<dbReference type="OrthoDB" id="5589506at2759"/>
<reference evidence="2 3" key="1">
    <citation type="submission" date="2009-11" db="EMBL/GenBank/DDBJ databases">
        <title>Annotation of Allomyces macrogynus ATCC 38327.</title>
        <authorList>
            <consortium name="The Broad Institute Genome Sequencing Platform"/>
            <person name="Russ C."/>
            <person name="Cuomo C."/>
            <person name="Burger G."/>
            <person name="Gray M.W."/>
            <person name="Holland P.W.H."/>
            <person name="King N."/>
            <person name="Lang F.B.F."/>
            <person name="Roger A.J."/>
            <person name="Ruiz-Trillo I."/>
            <person name="Young S.K."/>
            <person name="Zeng Q."/>
            <person name="Gargeya S."/>
            <person name="Fitzgerald M."/>
            <person name="Haas B."/>
            <person name="Abouelleil A."/>
            <person name="Alvarado L."/>
            <person name="Arachchi H.M."/>
            <person name="Berlin A."/>
            <person name="Chapman S.B."/>
            <person name="Gearin G."/>
            <person name="Goldberg J."/>
            <person name="Griggs A."/>
            <person name="Gujja S."/>
            <person name="Hansen M."/>
            <person name="Heiman D."/>
            <person name="Howarth C."/>
            <person name="Larimer J."/>
            <person name="Lui A."/>
            <person name="MacDonald P.J.P."/>
            <person name="McCowen C."/>
            <person name="Montmayeur A."/>
            <person name="Murphy C."/>
            <person name="Neiman D."/>
            <person name="Pearson M."/>
            <person name="Priest M."/>
            <person name="Roberts A."/>
            <person name="Saif S."/>
            <person name="Shea T."/>
            <person name="Sisk P."/>
            <person name="Stolte C."/>
            <person name="Sykes S."/>
            <person name="Wortman J."/>
            <person name="Nusbaum C."/>
            <person name="Birren B."/>
        </authorList>
    </citation>
    <scope>NUCLEOTIDE SEQUENCE [LARGE SCALE GENOMIC DNA]</scope>
    <source>
        <strain evidence="2 3">ATCC 38327</strain>
    </source>
</reference>
<dbReference type="PANTHER" id="PTHR28348">
    <property type="entry name" value="UPF0193 PROTEIN EVG1"/>
    <property type="match status" value="1"/>
</dbReference>
<evidence type="ECO:0000256" key="1">
    <source>
        <dbReference type="SAM" id="MobiDB-lite"/>
    </source>
</evidence>
<feature type="region of interest" description="Disordered" evidence="1">
    <location>
        <begin position="1"/>
        <end position="24"/>
    </location>
</feature>
<dbReference type="eggNOG" id="ENOG502TC1R">
    <property type="taxonomic scope" value="Eukaryota"/>
</dbReference>
<evidence type="ECO:0000313" key="3">
    <source>
        <dbReference type="Proteomes" id="UP000054350"/>
    </source>
</evidence>
<dbReference type="PANTHER" id="PTHR28348:SF1">
    <property type="entry name" value="UPF0193 PROTEIN EVG1"/>
    <property type="match status" value="1"/>
</dbReference>
<name>A0A0L0T2K9_ALLM3</name>
<dbReference type="AlphaFoldDB" id="A0A0L0T2K9"/>
<gene>
    <name evidence="2" type="ORF">AMAG_13949</name>
</gene>
<accession>A0A0L0T2K9</accession>
<dbReference type="STRING" id="578462.A0A0L0T2K9"/>
<organism evidence="2 3">
    <name type="scientific">Allomyces macrogynus (strain ATCC 38327)</name>
    <name type="common">Allomyces javanicus var. macrogynus</name>
    <dbReference type="NCBI Taxonomy" id="578462"/>
    <lineage>
        <taxon>Eukaryota</taxon>
        <taxon>Fungi</taxon>
        <taxon>Fungi incertae sedis</taxon>
        <taxon>Blastocladiomycota</taxon>
        <taxon>Blastocladiomycetes</taxon>
        <taxon>Blastocladiales</taxon>
        <taxon>Blastocladiaceae</taxon>
        <taxon>Allomyces</taxon>
    </lineage>
</organism>
<sequence length="215" mass="22815">MNSSSPSTRGARGAAAGLATANNPGQLSTATQNLLHSMLAKSNLSRRAQADLLAQLQQSATGALPAPRRTAAAAVPPPAIAGPKVVYRMEQGQHRPGRRTKAEIARDPAAYAVEPFRPSPTRDRQKDIAALQAKMSCELAAAAAPPASRAPAGPAEKPKEADPMAQLLGEIEERAEWLAAMEELGQAGQYRQQIQTEINLRVSQMERLAKEADRG</sequence>
<protein>
    <submittedName>
        <fullName evidence="2">Uncharacterized protein</fullName>
    </submittedName>
</protein>
<dbReference type="VEuPathDB" id="FungiDB:AMAG_13949"/>
<proteinExistence type="predicted"/>
<keyword evidence="3" id="KW-1185">Reference proteome</keyword>
<dbReference type="Proteomes" id="UP000054350">
    <property type="component" value="Unassembled WGS sequence"/>
</dbReference>
<reference evidence="3" key="2">
    <citation type="submission" date="2009-11" db="EMBL/GenBank/DDBJ databases">
        <title>The Genome Sequence of Allomyces macrogynus strain ATCC 38327.</title>
        <authorList>
            <consortium name="The Broad Institute Genome Sequencing Platform"/>
            <person name="Russ C."/>
            <person name="Cuomo C."/>
            <person name="Shea T."/>
            <person name="Young S.K."/>
            <person name="Zeng Q."/>
            <person name="Koehrsen M."/>
            <person name="Haas B."/>
            <person name="Borodovsky M."/>
            <person name="Guigo R."/>
            <person name="Alvarado L."/>
            <person name="Berlin A."/>
            <person name="Borenstein D."/>
            <person name="Chen Z."/>
            <person name="Engels R."/>
            <person name="Freedman E."/>
            <person name="Gellesch M."/>
            <person name="Goldberg J."/>
            <person name="Griggs A."/>
            <person name="Gujja S."/>
            <person name="Heiman D."/>
            <person name="Hepburn T."/>
            <person name="Howarth C."/>
            <person name="Jen D."/>
            <person name="Larson L."/>
            <person name="Lewis B."/>
            <person name="Mehta T."/>
            <person name="Park D."/>
            <person name="Pearson M."/>
            <person name="Roberts A."/>
            <person name="Saif S."/>
            <person name="Shenoy N."/>
            <person name="Sisk P."/>
            <person name="Stolte C."/>
            <person name="Sykes S."/>
            <person name="Walk T."/>
            <person name="White J."/>
            <person name="Yandava C."/>
            <person name="Burger G."/>
            <person name="Gray M.W."/>
            <person name="Holland P.W.H."/>
            <person name="King N."/>
            <person name="Lang F.B.F."/>
            <person name="Roger A.J."/>
            <person name="Ruiz-Trillo I."/>
            <person name="Lander E."/>
            <person name="Nusbaum C."/>
        </authorList>
    </citation>
    <scope>NUCLEOTIDE SEQUENCE [LARGE SCALE GENOMIC DNA]</scope>
    <source>
        <strain evidence="3">ATCC 38327</strain>
    </source>
</reference>
<dbReference type="InterPro" id="IPR007914">
    <property type="entry name" value="UPF0193"/>
</dbReference>
<dbReference type="Pfam" id="PF05250">
    <property type="entry name" value="UPF0193"/>
    <property type="match status" value="1"/>
</dbReference>
<dbReference type="EMBL" id="GG745359">
    <property type="protein sequence ID" value="KNE69078.1"/>
    <property type="molecule type" value="Genomic_DNA"/>
</dbReference>
<dbReference type="OMA" id="MMAYGKD"/>